<dbReference type="AlphaFoldDB" id="A0A4Y7T0P6"/>
<feature type="region of interest" description="Disordered" evidence="1">
    <location>
        <begin position="1037"/>
        <end position="1063"/>
    </location>
</feature>
<sequence length="1063" mass="118833">MDNPNDLPVIANCVTVLRYNDRKHLFTLKSPQGTITTFSIDEVWKILVTQTMMASKPWPMAESDTRRGTPSKMARIRQRYQQRPCLPGKDVFPGQQRTLRGTPHRNRLPLYQPSAPTQRDGQAPTRRYYTNGTDRFGHIANRLKHPDGAKAASPVGRGANNVHIPSRTGIGGRSTGDEGQARAPTRLAPGATNAAPPFPILPSRLSTLVWRSQLPHERRLEEERKERARIEALLNVVRGVVQCFLQEREPFGNDLDLDHIGEFYPYRTTNSSGTSSVVIPGEFDYRPYECDYSNIAEMINGTGPNSEAITVTTNDGELLEVNLGGLGSGIDEFFANIVEATAVAAAQPPRSTSLPTTHEVLQSLSFTKNTSTSPTAAPSAPPMNEPPLSDEDPDLIPEDFDMDADGEPDIEITISYVPTRYVYKESMQNRTRERLSPTFTSNKAWEDRRRDMEGQGRTERYPCFESSTKPVLQTTQRTTCPLPLIVDPGVHPLRNSVAGKLRLSHLEAWLSYLPLSLDIRVPRAIIASPTKPRSLRKEDDKPRLKCYIPAEKLHLYDIPFLENPLSKVLGNNTRLFRPERACFLVQDVVVTFFLNLFSPRGLRRLRICGRGVGVGGRGGQGGRAGGDEGNKGDLILGPTVAMIATAFVLQRVDTEKLAVLQMVTLPLGLFSKLPQIPQNGCLHTIPPLLSTLTPPFVPPPSSVFLHIYYVLPSHPISSSPGLHTPHLSTFTFLRPPSHARMRALFFLPVYPATRSLVRPCSATAVRLRIRSALTIALLTSSNHITNSGLARLRRHDPTRSRRPFDLCSVCVTPLVEPRAGTQLYVYWANTNREGRRGEAKVDVGRELREVGSWWCTVSPTPALDLCRELYLVSFVMLSTGMPWITQGGWGTRSTDDLQNERPFRHTVDALSTRPGLVTVCRDPALPVEGHAFEDTTLRRAFGGCCVDGASRLECQPGPYPQETMWVAWKAKGRGRSSKARLTRARFNFTGSSREERDSKRLRRVPRRSTLREYIRPRFNCPSCHRLNKGSAATLTLQTPEERATPRLTRLSREFESRWQKDRP</sequence>
<dbReference type="EMBL" id="QPFP01000037">
    <property type="protein sequence ID" value="TEB27720.1"/>
    <property type="molecule type" value="Genomic_DNA"/>
</dbReference>
<dbReference type="Proteomes" id="UP000298030">
    <property type="component" value="Unassembled WGS sequence"/>
</dbReference>
<keyword evidence="3" id="KW-1185">Reference proteome</keyword>
<feature type="compositionally biased region" description="Basic and acidic residues" evidence="1">
    <location>
        <begin position="1039"/>
        <end position="1063"/>
    </location>
</feature>
<feature type="compositionally biased region" description="Acidic residues" evidence="1">
    <location>
        <begin position="388"/>
        <end position="406"/>
    </location>
</feature>
<comment type="caution">
    <text evidence="2">The sequence shown here is derived from an EMBL/GenBank/DDBJ whole genome shotgun (WGS) entry which is preliminary data.</text>
</comment>
<reference evidence="2 3" key="1">
    <citation type="journal article" date="2019" name="Nat. Ecol. Evol.">
        <title>Megaphylogeny resolves global patterns of mushroom evolution.</title>
        <authorList>
            <person name="Varga T."/>
            <person name="Krizsan K."/>
            <person name="Foldi C."/>
            <person name="Dima B."/>
            <person name="Sanchez-Garcia M."/>
            <person name="Sanchez-Ramirez S."/>
            <person name="Szollosi G.J."/>
            <person name="Szarkandi J.G."/>
            <person name="Papp V."/>
            <person name="Albert L."/>
            <person name="Andreopoulos W."/>
            <person name="Angelini C."/>
            <person name="Antonin V."/>
            <person name="Barry K.W."/>
            <person name="Bougher N.L."/>
            <person name="Buchanan P."/>
            <person name="Buyck B."/>
            <person name="Bense V."/>
            <person name="Catcheside P."/>
            <person name="Chovatia M."/>
            <person name="Cooper J."/>
            <person name="Damon W."/>
            <person name="Desjardin D."/>
            <person name="Finy P."/>
            <person name="Geml J."/>
            <person name="Haridas S."/>
            <person name="Hughes K."/>
            <person name="Justo A."/>
            <person name="Karasinski D."/>
            <person name="Kautmanova I."/>
            <person name="Kiss B."/>
            <person name="Kocsube S."/>
            <person name="Kotiranta H."/>
            <person name="LaButti K.M."/>
            <person name="Lechner B.E."/>
            <person name="Liimatainen K."/>
            <person name="Lipzen A."/>
            <person name="Lukacs Z."/>
            <person name="Mihaltcheva S."/>
            <person name="Morgado L.N."/>
            <person name="Niskanen T."/>
            <person name="Noordeloos M.E."/>
            <person name="Ohm R.A."/>
            <person name="Ortiz-Santana B."/>
            <person name="Ovrebo C."/>
            <person name="Racz N."/>
            <person name="Riley R."/>
            <person name="Savchenko A."/>
            <person name="Shiryaev A."/>
            <person name="Soop K."/>
            <person name="Spirin V."/>
            <person name="Szebenyi C."/>
            <person name="Tomsovsky M."/>
            <person name="Tulloss R.E."/>
            <person name="Uehling J."/>
            <person name="Grigoriev I.V."/>
            <person name="Vagvolgyi C."/>
            <person name="Papp T."/>
            <person name="Martin F.M."/>
            <person name="Miettinen O."/>
            <person name="Hibbett D.S."/>
            <person name="Nagy L.G."/>
        </authorList>
    </citation>
    <scope>NUCLEOTIDE SEQUENCE [LARGE SCALE GENOMIC DNA]</scope>
    <source>
        <strain evidence="2 3">FP101781</strain>
    </source>
</reference>
<feature type="region of interest" description="Disordered" evidence="1">
    <location>
        <begin position="367"/>
        <end position="406"/>
    </location>
</feature>
<accession>A0A4Y7T0P6</accession>
<feature type="region of interest" description="Disordered" evidence="1">
    <location>
        <begin position="85"/>
        <end position="124"/>
    </location>
</feature>
<evidence type="ECO:0000256" key="1">
    <source>
        <dbReference type="SAM" id="MobiDB-lite"/>
    </source>
</evidence>
<proteinExistence type="predicted"/>
<name>A0A4Y7T0P6_COPMI</name>
<organism evidence="2 3">
    <name type="scientific">Coprinellus micaceus</name>
    <name type="common">Glistening ink-cap mushroom</name>
    <name type="synonym">Coprinus micaceus</name>
    <dbReference type="NCBI Taxonomy" id="71717"/>
    <lineage>
        <taxon>Eukaryota</taxon>
        <taxon>Fungi</taxon>
        <taxon>Dikarya</taxon>
        <taxon>Basidiomycota</taxon>
        <taxon>Agaricomycotina</taxon>
        <taxon>Agaricomycetes</taxon>
        <taxon>Agaricomycetidae</taxon>
        <taxon>Agaricales</taxon>
        <taxon>Agaricineae</taxon>
        <taxon>Psathyrellaceae</taxon>
        <taxon>Coprinellus</taxon>
    </lineage>
</organism>
<protein>
    <submittedName>
        <fullName evidence="2">Uncharacterized protein</fullName>
    </submittedName>
</protein>
<feature type="region of interest" description="Disordered" evidence="1">
    <location>
        <begin position="147"/>
        <end position="198"/>
    </location>
</feature>
<evidence type="ECO:0000313" key="3">
    <source>
        <dbReference type="Proteomes" id="UP000298030"/>
    </source>
</evidence>
<evidence type="ECO:0000313" key="2">
    <source>
        <dbReference type="EMBL" id="TEB27720.1"/>
    </source>
</evidence>
<gene>
    <name evidence="2" type="ORF">FA13DRAFT_1877360</name>
</gene>